<protein>
    <recommendedName>
        <fullName evidence="2">Damage-control phosphatase ARMT1-like metal-binding domain-containing protein</fullName>
    </recommendedName>
</protein>
<dbReference type="PIRSF" id="PIRSF006593">
    <property type="entry name" value="UCP006593"/>
    <property type="match status" value="1"/>
</dbReference>
<reference evidence="4" key="1">
    <citation type="journal article" date="2009" name="Environ. Microbiol.">
        <title>Contribution of mobile genetic elements to Desulfovibrio vulgaris genome plasticity.</title>
        <authorList>
            <person name="Walker C.B."/>
            <person name="Stolyar S."/>
            <person name="Chivian D."/>
            <person name="Pinel N."/>
            <person name="Gabster J.A."/>
            <person name="Dehal P.S."/>
            <person name="He Z."/>
            <person name="Yang Z.K."/>
            <person name="Yen H.C."/>
            <person name="Zhou J."/>
            <person name="Wall J.D."/>
            <person name="Hazen T.C."/>
            <person name="Arkin A.P."/>
            <person name="Stahl D.A."/>
        </authorList>
    </citation>
    <scope>NUCLEOTIDE SEQUENCE [LARGE SCALE GENOMIC DNA]</scope>
    <source>
        <strain evidence="4">DP4</strain>
    </source>
</reference>
<dbReference type="KEGG" id="dvl:Dvul_0388"/>
<dbReference type="InterPro" id="IPR036075">
    <property type="entry name" value="ARMT-1-like_metal-bd_sf"/>
</dbReference>
<dbReference type="EMBL" id="CP000527">
    <property type="protein sequence ID" value="ABM27411.1"/>
    <property type="molecule type" value="Genomic_DNA"/>
</dbReference>
<organism evidence="3 4">
    <name type="scientific">Nitratidesulfovibrio vulgaris (strain DP4)</name>
    <name type="common">Desulfovibrio vulgaris</name>
    <dbReference type="NCBI Taxonomy" id="391774"/>
    <lineage>
        <taxon>Bacteria</taxon>
        <taxon>Pseudomonadati</taxon>
        <taxon>Thermodesulfobacteriota</taxon>
        <taxon>Desulfovibrionia</taxon>
        <taxon>Desulfovibrionales</taxon>
        <taxon>Desulfovibrionaceae</taxon>
        <taxon>Nitratidesulfovibrio</taxon>
    </lineage>
</organism>
<accession>A0A0H3A537</accession>
<dbReference type="HOGENOM" id="CLU_071520_0_0_7"/>
<evidence type="ECO:0000313" key="3">
    <source>
        <dbReference type="EMBL" id="ABM27411.1"/>
    </source>
</evidence>
<dbReference type="InterPro" id="IPR014444">
    <property type="entry name" value="PH1575-like"/>
</dbReference>
<dbReference type="InterPro" id="IPR002791">
    <property type="entry name" value="ARMT1-like_metal-bd"/>
</dbReference>
<dbReference type="RefSeq" id="WP_011791591.1">
    <property type="nucleotide sequence ID" value="NC_008751.1"/>
</dbReference>
<name>A0A0H3A537_NITV4</name>
<evidence type="ECO:0000259" key="2">
    <source>
        <dbReference type="Pfam" id="PF01937"/>
    </source>
</evidence>
<dbReference type="SUPFAM" id="SSF111321">
    <property type="entry name" value="AF1104-like"/>
    <property type="match status" value="1"/>
</dbReference>
<sequence length="335" mass="35582">MRTSLECLPCMMRQALRVLHLAVPDTLPADAEAPDTSGQPAAPLRAEGPCPPCTEAERTGTGAAAASPCTASTARAAHARREAIAKRFMERVSRLDFAESPPGVLRHLYGMVREETGVADPYAVEKAAANARALELLPGLRERVRKAEDPLLTALHLSVIGNYLDAGTGIEFDWEGALEREQSRDLAAGGTYARFSQKVRQGAGVVVVGDNCGEIALDTLLVSELLRKGCNVTYAVRDVPVLNDATLEDADAVGMTALCRVVSSGCDAPGTVADRCSPAFLTLLARADVVLAKGQGNYEGMNTTHPDAFYAFKAKCPVIARELSVPQGTTMFRNA</sequence>
<gene>
    <name evidence="3" type="ordered locus">Dvul_0388</name>
</gene>
<dbReference type="Gene3D" id="1.10.285.20">
    <property type="entry name" value="Uncharacterised protein PF01937, DUF89, domain 2"/>
    <property type="match status" value="1"/>
</dbReference>
<feature type="region of interest" description="Disordered" evidence="1">
    <location>
        <begin position="29"/>
        <end position="65"/>
    </location>
</feature>
<dbReference type="Gene3D" id="3.40.50.10880">
    <property type="entry name" value="Uncharacterised protein PF01937, DUF89, domain 3"/>
    <property type="match status" value="1"/>
</dbReference>
<evidence type="ECO:0000256" key="1">
    <source>
        <dbReference type="SAM" id="MobiDB-lite"/>
    </source>
</evidence>
<evidence type="ECO:0000313" key="4">
    <source>
        <dbReference type="Proteomes" id="UP000009173"/>
    </source>
</evidence>
<dbReference type="AlphaFoldDB" id="A0A0H3A537"/>
<feature type="domain" description="Damage-control phosphatase ARMT1-like metal-binding" evidence="2">
    <location>
        <begin position="5"/>
        <end position="329"/>
    </location>
</feature>
<dbReference type="Pfam" id="PF01937">
    <property type="entry name" value="ARMT1-like_dom"/>
    <property type="match status" value="1"/>
</dbReference>
<proteinExistence type="predicted"/>
<dbReference type="Proteomes" id="UP000009173">
    <property type="component" value="Chromosome"/>
</dbReference>